<proteinExistence type="predicted"/>
<evidence type="ECO:0000313" key="1">
    <source>
        <dbReference type="EMBL" id="MBK9716896.1"/>
    </source>
</evidence>
<dbReference type="EMBL" id="JADKFW010000004">
    <property type="protein sequence ID" value="MBK9716896.1"/>
    <property type="molecule type" value="Genomic_DNA"/>
</dbReference>
<sequence>MKAIMIKSKNEVELKFLTDLLKKLGINANVLDIEDIEDIGLSLMMKKVDRSKKVDRETIMRKLKAK</sequence>
<evidence type="ECO:0000313" key="2">
    <source>
        <dbReference type="Proteomes" id="UP000808349"/>
    </source>
</evidence>
<organism evidence="1 2">
    <name type="scientific">Candidatus Defluviibacterium haderslevense</name>
    <dbReference type="NCBI Taxonomy" id="2981993"/>
    <lineage>
        <taxon>Bacteria</taxon>
        <taxon>Pseudomonadati</taxon>
        <taxon>Bacteroidota</taxon>
        <taxon>Saprospiria</taxon>
        <taxon>Saprospirales</taxon>
        <taxon>Saprospiraceae</taxon>
        <taxon>Candidatus Defluviibacterium</taxon>
    </lineage>
</organism>
<comment type="caution">
    <text evidence="1">The sequence shown here is derived from an EMBL/GenBank/DDBJ whole genome shotgun (WGS) entry which is preliminary data.</text>
</comment>
<accession>A0A9D7S7Q9</accession>
<dbReference type="AlphaFoldDB" id="A0A9D7S7Q9"/>
<reference evidence="1 2" key="1">
    <citation type="submission" date="2020-10" db="EMBL/GenBank/DDBJ databases">
        <title>Connecting structure to function with the recovery of over 1000 high-quality activated sludge metagenome-assembled genomes encoding full-length rRNA genes using long-read sequencing.</title>
        <authorList>
            <person name="Singleton C.M."/>
            <person name="Petriglieri F."/>
            <person name="Kristensen J.M."/>
            <person name="Kirkegaard R.H."/>
            <person name="Michaelsen T.Y."/>
            <person name="Andersen M.H."/>
            <person name="Karst S.M."/>
            <person name="Dueholm M.S."/>
            <person name="Nielsen P.H."/>
            <person name="Albertsen M."/>
        </authorList>
    </citation>
    <scope>NUCLEOTIDE SEQUENCE [LARGE SCALE GENOMIC DNA]</scope>
    <source>
        <strain evidence="1">Ribe_18-Q3-R11-54_BAT3C.373</strain>
    </source>
</reference>
<dbReference type="Proteomes" id="UP000808349">
    <property type="component" value="Unassembled WGS sequence"/>
</dbReference>
<name>A0A9D7S7Q9_9BACT</name>
<protein>
    <submittedName>
        <fullName evidence="1">Uncharacterized protein</fullName>
    </submittedName>
</protein>
<gene>
    <name evidence="1" type="ORF">IPO85_05160</name>
</gene>